<gene>
    <name evidence="1" type="ORF">SDC9_129782</name>
</gene>
<reference evidence="1" key="1">
    <citation type="submission" date="2019-08" db="EMBL/GenBank/DDBJ databases">
        <authorList>
            <person name="Kucharzyk K."/>
            <person name="Murdoch R.W."/>
            <person name="Higgins S."/>
            <person name="Loffler F."/>
        </authorList>
    </citation>
    <scope>NUCLEOTIDE SEQUENCE</scope>
</reference>
<name>A0A645CZS3_9ZZZZ</name>
<protein>
    <submittedName>
        <fullName evidence="1">Uncharacterized protein</fullName>
    </submittedName>
</protein>
<dbReference type="AlphaFoldDB" id="A0A645CZS3"/>
<proteinExistence type="predicted"/>
<accession>A0A645CZS3</accession>
<organism evidence="1">
    <name type="scientific">bioreactor metagenome</name>
    <dbReference type="NCBI Taxonomy" id="1076179"/>
    <lineage>
        <taxon>unclassified sequences</taxon>
        <taxon>metagenomes</taxon>
        <taxon>ecological metagenomes</taxon>
    </lineage>
</organism>
<comment type="caution">
    <text evidence="1">The sequence shown here is derived from an EMBL/GenBank/DDBJ whole genome shotgun (WGS) entry which is preliminary data.</text>
</comment>
<dbReference type="EMBL" id="VSSQ01031712">
    <property type="protein sequence ID" value="MPM82720.1"/>
    <property type="molecule type" value="Genomic_DNA"/>
</dbReference>
<sequence length="76" mass="8459">MYIHPSVQRLIGFDSGGNLAQLHAKQQTAGDGGKRIINRMHAERRHVHAAMLFPIVCREAHAAQDQVFYLRSAHGA</sequence>
<evidence type="ECO:0000313" key="1">
    <source>
        <dbReference type="EMBL" id="MPM82720.1"/>
    </source>
</evidence>